<evidence type="ECO:0000256" key="1">
    <source>
        <dbReference type="SAM" id="MobiDB-lite"/>
    </source>
</evidence>
<evidence type="ECO:0000313" key="2">
    <source>
        <dbReference type="EMBL" id="AOR23509.1"/>
    </source>
</evidence>
<gene>
    <name evidence="2" type="ORF">BGI42_07070</name>
</gene>
<organism evidence="2 3">
    <name type="scientific">Clostridium taeniosporum</name>
    <dbReference type="NCBI Taxonomy" id="394958"/>
    <lineage>
        <taxon>Bacteria</taxon>
        <taxon>Bacillati</taxon>
        <taxon>Bacillota</taxon>
        <taxon>Clostridia</taxon>
        <taxon>Eubacteriales</taxon>
        <taxon>Clostridiaceae</taxon>
        <taxon>Clostridium</taxon>
    </lineage>
</organism>
<dbReference type="OrthoDB" id="9932416at2"/>
<dbReference type="Proteomes" id="UP000094652">
    <property type="component" value="Chromosome"/>
</dbReference>
<dbReference type="EMBL" id="CP017253">
    <property type="protein sequence ID" value="AOR23509.1"/>
    <property type="molecule type" value="Genomic_DNA"/>
</dbReference>
<feature type="region of interest" description="Disordered" evidence="1">
    <location>
        <begin position="69"/>
        <end position="103"/>
    </location>
</feature>
<keyword evidence="3" id="KW-1185">Reference proteome</keyword>
<reference evidence="3" key="1">
    <citation type="submission" date="2016-09" db="EMBL/GenBank/DDBJ databases">
        <title>Genomics of Clostridium taeniosporum, an organism which forms endospores with ribbon-like appendages.</title>
        <authorList>
            <person name="Walker J.R."/>
        </authorList>
    </citation>
    <scope>NUCLEOTIDE SEQUENCE [LARGE SCALE GENOMIC DNA]</scope>
    <source>
        <strain evidence="3">1/k</strain>
    </source>
</reference>
<dbReference type="AlphaFoldDB" id="A0A1D7XK85"/>
<protein>
    <submittedName>
        <fullName evidence="2">Uncharacterized protein</fullName>
    </submittedName>
</protein>
<name>A0A1D7XK85_9CLOT</name>
<sequence length="103" mass="11514">MHNKNNNTDGHIPFLKTDVYKNSTDADFMSNLNDNLENTIVGDDFSNVTETIYENPHPRENLKNTLVDSLNSTNEGQKALKNTSSSKSDVPLSTISTISNRLR</sequence>
<proteinExistence type="predicted"/>
<dbReference type="RefSeq" id="WP_069679660.1">
    <property type="nucleotide sequence ID" value="NZ_CP017253.2"/>
</dbReference>
<accession>A0A1D7XK85</accession>
<dbReference type="KEGG" id="ctae:BGI42_07070"/>
<evidence type="ECO:0000313" key="3">
    <source>
        <dbReference type="Proteomes" id="UP000094652"/>
    </source>
</evidence>